<dbReference type="Pfam" id="PF12762">
    <property type="entry name" value="DDE_Tnp_IS1595"/>
    <property type="match status" value="1"/>
</dbReference>
<dbReference type="PANTHER" id="PTHR47163">
    <property type="entry name" value="DDE_TNP_IS1595 DOMAIN-CONTAINING PROTEIN"/>
    <property type="match status" value="1"/>
</dbReference>
<dbReference type="SMART" id="SM01126">
    <property type="entry name" value="DDE_Tnp_IS1595"/>
    <property type="match status" value="1"/>
</dbReference>
<reference evidence="3" key="1">
    <citation type="submission" date="2024-06" db="EMBL/GenBank/DDBJ databases">
        <title>Hwangdonia haimaensis gen. nov., sp. nov., a member of the family Flavobacteriaceae isolated from the haima cold seep.</title>
        <authorList>
            <person name="Li J."/>
        </authorList>
    </citation>
    <scope>NUCLEOTIDE SEQUENCE [LARGE SCALE GENOMIC DNA]</scope>
    <source>
        <strain evidence="3">SCSIO 19198</strain>
    </source>
</reference>
<sequence>MFNKEVKSILDLIKAFPTEQSCIDHLELLRWNGNVVSPFDATSKVYNCKGNKYKCKNTGKYFNVKTNTIFDNTKMELQKWFMAIWLVTSHKKGISSLQLGRDLGITQKSAWFMLQRIRNCFGLNEDNNEKLQGEIEIDETYVGGKNGNRSAKIRADKSEATKEHYKKSAVLGMVQRGGDVRAMHVKNATELSLLPPIVNNISYDATIYSDELKAYKKLERVYDHKTVKHGRGEYVRGRVSTNSIESFWALLKRGIYGIYHFTSKKHLQFYVDEFVFRYNTRKNTTESERFNLLLNNIENRITYKDLING</sequence>
<keyword evidence="3" id="KW-1185">Reference proteome</keyword>
<evidence type="ECO:0000313" key="3">
    <source>
        <dbReference type="Proteomes" id="UP001302486"/>
    </source>
</evidence>
<dbReference type="InterPro" id="IPR053164">
    <property type="entry name" value="IS1016-like_transposase"/>
</dbReference>
<gene>
    <name evidence="2" type="ORF">RNZ46_16670</name>
</gene>
<dbReference type="PANTHER" id="PTHR47163:SF2">
    <property type="entry name" value="SI:DKEY-17M8.2"/>
    <property type="match status" value="1"/>
</dbReference>
<feature type="domain" description="ISXO2-like transposase" evidence="1">
    <location>
        <begin position="130"/>
        <end position="279"/>
    </location>
</feature>
<dbReference type="Proteomes" id="UP001302486">
    <property type="component" value="Chromosome"/>
</dbReference>
<dbReference type="AlphaFoldDB" id="A0AA97HR29"/>
<dbReference type="KEGG" id="hws:RNZ46_16670"/>
<evidence type="ECO:0000313" key="2">
    <source>
        <dbReference type="EMBL" id="WOD43620.1"/>
    </source>
</evidence>
<name>A0AA97HR29_9FLAO</name>
<dbReference type="InterPro" id="IPR024445">
    <property type="entry name" value="Tnp_ISXO2-like"/>
</dbReference>
<proteinExistence type="predicted"/>
<dbReference type="EMBL" id="CP136521">
    <property type="protein sequence ID" value="WOD43620.1"/>
    <property type="molecule type" value="Genomic_DNA"/>
</dbReference>
<protein>
    <submittedName>
        <fullName evidence="2">IS1595 family transposase</fullName>
    </submittedName>
</protein>
<evidence type="ECO:0000259" key="1">
    <source>
        <dbReference type="SMART" id="SM01126"/>
    </source>
</evidence>
<dbReference type="NCBIfam" id="NF033547">
    <property type="entry name" value="transpos_IS1595"/>
    <property type="match status" value="1"/>
</dbReference>
<dbReference type="RefSeq" id="WP_316983304.1">
    <property type="nucleotide sequence ID" value="NZ_CP136521.1"/>
</dbReference>
<organism evidence="2 3">
    <name type="scientific">Hwangdonia lutea</name>
    <dbReference type="NCBI Taxonomy" id="3075823"/>
    <lineage>
        <taxon>Bacteria</taxon>
        <taxon>Pseudomonadati</taxon>
        <taxon>Bacteroidota</taxon>
        <taxon>Flavobacteriia</taxon>
        <taxon>Flavobacteriales</taxon>
        <taxon>Flavobacteriaceae</taxon>
        <taxon>Hwangdonia</taxon>
    </lineage>
</organism>
<accession>A0AA97HR29</accession>